<gene>
    <name evidence="2" type="ORF">J2S41_006833</name>
</gene>
<dbReference type="AlphaFoldDB" id="A0AAE3YUT4"/>
<protein>
    <submittedName>
        <fullName evidence="2">Uncharacterized protein</fullName>
    </submittedName>
</protein>
<feature type="compositionally biased region" description="Basic and acidic residues" evidence="1">
    <location>
        <begin position="51"/>
        <end position="65"/>
    </location>
</feature>
<dbReference type="Proteomes" id="UP001183643">
    <property type="component" value="Unassembled WGS sequence"/>
</dbReference>
<evidence type="ECO:0000313" key="2">
    <source>
        <dbReference type="EMBL" id="MDR7280055.1"/>
    </source>
</evidence>
<organism evidence="2 3">
    <name type="scientific">Catenuloplanes atrovinosus</name>
    <dbReference type="NCBI Taxonomy" id="137266"/>
    <lineage>
        <taxon>Bacteria</taxon>
        <taxon>Bacillati</taxon>
        <taxon>Actinomycetota</taxon>
        <taxon>Actinomycetes</taxon>
        <taxon>Micromonosporales</taxon>
        <taxon>Micromonosporaceae</taxon>
        <taxon>Catenuloplanes</taxon>
    </lineage>
</organism>
<feature type="region of interest" description="Disordered" evidence="1">
    <location>
        <begin position="116"/>
        <end position="158"/>
    </location>
</feature>
<reference evidence="2" key="1">
    <citation type="submission" date="2023-07" db="EMBL/GenBank/DDBJ databases">
        <title>Sequencing the genomes of 1000 actinobacteria strains.</title>
        <authorList>
            <person name="Klenk H.-P."/>
        </authorList>
    </citation>
    <scope>NUCLEOTIDE SEQUENCE</scope>
    <source>
        <strain evidence="2">DSM 44707</strain>
    </source>
</reference>
<evidence type="ECO:0000313" key="3">
    <source>
        <dbReference type="Proteomes" id="UP001183643"/>
    </source>
</evidence>
<proteinExistence type="predicted"/>
<sequence length="158" mass="16727">MDARYRSSGTIPATLRTVGSAAGLRGGSGPQRRIEIKTESGVRRERRTRLGAHDQRGAGRQRADPLAHQVPQATADPVADDRIADRLGNDEAGARRIGGVHRLDRLVLLPLAVGLGGETGGREMEVDDDGSARGTTASADRYGEVAATPQSLRCGQHD</sequence>
<feature type="compositionally biased region" description="Polar residues" evidence="1">
    <location>
        <begin position="148"/>
        <end position="158"/>
    </location>
</feature>
<feature type="region of interest" description="Disordered" evidence="1">
    <location>
        <begin position="16"/>
        <end position="80"/>
    </location>
</feature>
<name>A0AAE3YUT4_9ACTN</name>
<feature type="compositionally biased region" description="Basic and acidic residues" evidence="1">
    <location>
        <begin position="32"/>
        <end position="43"/>
    </location>
</feature>
<evidence type="ECO:0000256" key="1">
    <source>
        <dbReference type="SAM" id="MobiDB-lite"/>
    </source>
</evidence>
<accession>A0AAE3YUT4</accession>
<comment type="caution">
    <text evidence="2">The sequence shown here is derived from an EMBL/GenBank/DDBJ whole genome shotgun (WGS) entry which is preliminary data.</text>
</comment>
<dbReference type="EMBL" id="JAVDYB010000001">
    <property type="protein sequence ID" value="MDR7280055.1"/>
    <property type="molecule type" value="Genomic_DNA"/>
</dbReference>
<keyword evidence="3" id="KW-1185">Reference proteome</keyword>